<accession>A0AA41G4C6</accession>
<protein>
    <recommendedName>
        <fullName evidence="4">CARDB domain-containing protein</fullName>
    </recommendedName>
</protein>
<dbReference type="AlphaFoldDB" id="A0AA41G4C6"/>
<comment type="caution">
    <text evidence="2">The sequence shown here is derived from an EMBL/GenBank/DDBJ whole genome shotgun (WGS) entry which is preliminary data.</text>
</comment>
<dbReference type="RefSeq" id="WP_162413997.1">
    <property type="nucleotide sequence ID" value="NZ_JAHQXE010000005.1"/>
</dbReference>
<dbReference type="EMBL" id="JAHQXE010000005">
    <property type="protein sequence ID" value="MBV0903254.1"/>
    <property type="molecule type" value="Genomic_DNA"/>
</dbReference>
<feature type="region of interest" description="Disordered" evidence="1">
    <location>
        <begin position="39"/>
        <end position="202"/>
    </location>
</feature>
<feature type="compositionally biased region" description="Low complexity" evidence="1">
    <location>
        <begin position="54"/>
        <end position="88"/>
    </location>
</feature>
<evidence type="ECO:0000256" key="1">
    <source>
        <dbReference type="SAM" id="MobiDB-lite"/>
    </source>
</evidence>
<proteinExistence type="predicted"/>
<sequence length="354" mass="36019">MKKLSALSLAISVALLGITLWSFPIAGHANGAAAASLANSDAESLVNDTTDTQTETATAEPTETATPEPTETATAEPTETATAEPTETATEEPTETETTTEAPTETVTEEPAETATATEPPTEEPAETVTAEPTETETTDGSDDDGSDSGGSSSDGGDSDDDSDSDDGGGAVEPDEDDEDESSDETVPTETATPTPVETVTATPVATTEAATVNENGVRIESASLTADWVRSGFNTTVRAQVTNTRSSPVTETFVVTVDGERVTTQTVELSPGTETTVRAEFEAVEGTVSVDGVEAGDLRVANQSVTTGEDDSVTAGESTTGSSGPGFSVRQVGLLLALLAVAGRMSQGLRGGR</sequence>
<gene>
    <name evidence="2" type="ORF">KTS37_15800</name>
</gene>
<evidence type="ECO:0008006" key="4">
    <source>
        <dbReference type="Google" id="ProtNLM"/>
    </source>
</evidence>
<feature type="compositionally biased region" description="Acidic residues" evidence="1">
    <location>
        <begin position="157"/>
        <end position="184"/>
    </location>
</feature>
<organism evidence="2 3">
    <name type="scientific">Haloarcula salina</name>
    <dbReference type="NCBI Taxonomy" id="1429914"/>
    <lineage>
        <taxon>Archaea</taxon>
        <taxon>Methanobacteriati</taxon>
        <taxon>Methanobacteriota</taxon>
        <taxon>Stenosarchaea group</taxon>
        <taxon>Halobacteria</taxon>
        <taxon>Halobacteriales</taxon>
        <taxon>Haloarculaceae</taxon>
        <taxon>Haloarcula</taxon>
    </lineage>
</organism>
<name>A0AA41G4C6_9EURY</name>
<keyword evidence="3" id="KW-1185">Reference proteome</keyword>
<evidence type="ECO:0000313" key="3">
    <source>
        <dbReference type="Proteomes" id="UP001166304"/>
    </source>
</evidence>
<evidence type="ECO:0000313" key="2">
    <source>
        <dbReference type="EMBL" id="MBV0903254.1"/>
    </source>
</evidence>
<dbReference type="Proteomes" id="UP001166304">
    <property type="component" value="Unassembled WGS sequence"/>
</dbReference>
<feature type="compositionally biased region" description="Low complexity" evidence="1">
    <location>
        <begin position="96"/>
        <end position="106"/>
    </location>
</feature>
<feature type="compositionally biased region" description="Acidic residues" evidence="1">
    <location>
        <begin position="134"/>
        <end position="147"/>
    </location>
</feature>
<feature type="compositionally biased region" description="Low complexity" evidence="1">
    <location>
        <begin position="185"/>
        <end position="202"/>
    </location>
</feature>
<reference evidence="2" key="1">
    <citation type="submission" date="2021-06" db="EMBL/GenBank/DDBJ databases">
        <title>New haloarchaea isolates fom saline soil.</title>
        <authorList>
            <person name="Duran-Viseras A."/>
            <person name="Sanchez-Porro C.S."/>
            <person name="Ventosa A."/>
        </authorList>
    </citation>
    <scope>NUCLEOTIDE SEQUENCE</scope>
    <source>
        <strain evidence="2">JCM 18369</strain>
    </source>
</reference>
<feature type="region of interest" description="Disordered" evidence="1">
    <location>
        <begin position="306"/>
        <end position="326"/>
    </location>
</feature>